<evidence type="ECO:0000256" key="2">
    <source>
        <dbReference type="ARBA" id="ARBA00022475"/>
    </source>
</evidence>
<proteinExistence type="inferred from homology"/>
<dbReference type="GO" id="GO:0009252">
    <property type="term" value="P:peptidoglycan biosynthetic process"/>
    <property type="evidence" value="ECO:0007669"/>
    <property type="project" value="UniProtKB-UniRule"/>
</dbReference>
<evidence type="ECO:0000256" key="6">
    <source>
        <dbReference type="ARBA" id="ARBA00022989"/>
    </source>
</evidence>
<evidence type="ECO:0000256" key="3">
    <source>
        <dbReference type="ARBA" id="ARBA00022692"/>
    </source>
</evidence>
<feature type="transmembrane region" description="Helical" evidence="10">
    <location>
        <begin position="175"/>
        <end position="193"/>
    </location>
</feature>
<dbReference type="PANTHER" id="PTHR47019:SF1">
    <property type="entry name" value="LIPID II FLIPPASE MURJ"/>
    <property type="match status" value="1"/>
</dbReference>
<keyword evidence="7 10" id="KW-0472">Membrane</keyword>
<dbReference type="GO" id="GO:0071555">
    <property type="term" value="P:cell wall organization"/>
    <property type="evidence" value="ECO:0007669"/>
    <property type="project" value="UniProtKB-KW"/>
</dbReference>
<dbReference type="CDD" id="cd13123">
    <property type="entry name" value="MATE_MurJ_like"/>
    <property type="match status" value="1"/>
</dbReference>
<evidence type="ECO:0000256" key="5">
    <source>
        <dbReference type="ARBA" id="ARBA00022984"/>
    </source>
</evidence>
<dbReference type="RefSeq" id="WP_098078251.1">
    <property type="nucleotide sequence ID" value="NZ_PDEQ01000010.1"/>
</dbReference>
<comment type="subcellular location">
    <subcellularLocation>
        <location evidence="1 10">Cell membrane</location>
        <topology evidence="1 10">Multi-pass membrane protein</topology>
    </subcellularLocation>
</comment>
<dbReference type="Pfam" id="PF03023">
    <property type="entry name" value="MurJ"/>
    <property type="match status" value="1"/>
</dbReference>
<evidence type="ECO:0000256" key="11">
    <source>
        <dbReference type="SAM" id="MobiDB-lite"/>
    </source>
</evidence>
<reference evidence="12 13" key="1">
    <citation type="submission" date="2017-10" db="EMBL/GenBank/DDBJ databases">
        <title>Draft genome of Longibacter Salinarum.</title>
        <authorList>
            <person name="Goh K.M."/>
            <person name="Shamsir M.S."/>
            <person name="Lim S.W."/>
        </authorList>
    </citation>
    <scope>NUCLEOTIDE SEQUENCE [LARGE SCALE GENOMIC DNA]</scope>
    <source>
        <strain evidence="12 13">KCTC 52045</strain>
    </source>
</reference>
<dbReference type="GO" id="GO:0005886">
    <property type="term" value="C:plasma membrane"/>
    <property type="evidence" value="ECO:0007669"/>
    <property type="project" value="UniProtKB-SubCell"/>
</dbReference>
<keyword evidence="3 10" id="KW-0812">Transmembrane</keyword>
<dbReference type="HAMAP" id="MF_02078">
    <property type="entry name" value="MurJ_MviN"/>
    <property type="match status" value="1"/>
</dbReference>
<evidence type="ECO:0000313" key="12">
    <source>
        <dbReference type="EMBL" id="PEN11263.1"/>
    </source>
</evidence>
<dbReference type="GO" id="GO:0034204">
    <property type="term" value="P:lipid translocation"/>
    <property type="evidence" value="ECO:0007669"/>
    <property type="project" value="TreeGrafter"/>
</dbReference>
<feature type="transmembrane region" description="Helical" evidence="10">
    <location>
        <begin position="404"/>
        <end position="422"/>
    </location>
</feature>
<dbReference type="OrthoDB" id="9804143at2"/>
<keyword evidence="2 10" id="KW-1003">Cell membrane</keyword>
<dbReference type="PRINTS" id="PR01806">
    <property type="entry name" value="VIRFACTRMVIN"/>
</dbReference>
<keyword evidence="13" id="KW-1185">Reference proteome</keyword>
<feature type="region of interest" description="Disordered" evidence="11">
    <location>
        <begin position="1"/>
        <end position="37"/>
    </location>
</feature>
<keyword evidence="4 10" id="KW-0133">Cell shape</keyword>
<dbReference type="PANTHER" id="PTHR47019">
    <property type="entry name" value="LIPID II FLIPPASE MURJ"/>
    <property type="match status" value="1"/>
</dbReference>
<dbReference type="Proteomes" id="UP000220102">
    <property type="component" value="Unassembled WGS sequence"/>
</dbReference>
<protein>
    <recommendedName>
        <fullName evidence="10">Probable lipid II flippase MurJ</fullName>
    </recommendedName>
</protein>
<feature type="transmembrane region" description="Helical" evidence="10">
    <location>
        <begin position="545"/>
        <end position="567"/>
    </location>
</feature>
<feature type="transmembrane region" description="Helical" evidence="10">
    <location>
        <begin position="370"/>
        <end position="392"/>
    </location>
</feature>
<name>A0A2A8CU21_9BACT</name>
<evidence type="ECO:0000256" key="1">
    <source>
        <dbReference type="ARBA" id="ARBA00004651"/>
    </source>
</evidence>
<sequence length="583" mass="61903">MSSPEPNDPLEPDASSQASDVGRVEAEDTESTSSSGGGASLVAGGILVSRITGLLRERVLAYFFGVSAVMDVWTVVFRVPNILQNLLGEGTISAAFIPIYSRLIEEERHEEAGRFAGAIFGLLLATASAIAALGIIFAEPIVTVSAPGFVDDAAKVAAGTLEVDRFALSVQGIKLIFPMTGVLVLSAWALGVLNSHRRFFVPYVAPVLWNVAIMAALAGGALYSIGGFLPTEYDTDTLSYLLLVGCGGAFAGGLLQFGVQLPFVAKVIPSFQFSFSTKVAGVRDAIRAVGPVIAGRGVAQVSAFVDQVLGSAYLVAGGLSALRFGQLLYMLPISLFGISVTAAELPELSRLTKDRVEDFVARLKRSLGQLAFLTIPTVVGYLALGYLFVGALLRTGQFGVQDQWLVYFTLVSYTIGILATSMSRLLQNAFYAIGNTKTPARLAVFRVVISVAVAFPAIFWFREFTVTGVTGFAFDERTLTLGAMGLGAGASVAAWLELGALLWSLKRELPVEVPWGRLAKMTILALLSLAPALVVWWVIPGAPIVLLAAVVGAVYAAAYLGVAYFFGFSELDPWIRRFVKRSG</sequence>
<comment type="pathway">
    <text evidence="10">Cell wall biogenesis; peptidoglycan biosynthesis.</text>
</comment>
<comment type="caution">
    <text evidence="12">The sequence shown here is derived from an EMBL/GenBank/DDBJ whole genome shotgun (WGS) entry which is preliminary data.</text>
</comment>
<feature type="transmembrane region" description="Helical" evidence="10">
    <location>
        <begin position="115"/>
        <end position="138"/>
    </location>
</feature>
<keyword evidence="10" id="KW-0813">Transport</keyword>
<accession>A0A2A8CU21</accession>
<comment type="similarity">
    <text evidence="9 10">Belongs to the MurJ/MviN family.</text>
</comment>
<organism evidence="12 13">
    <name type="scientific">Longibacter salinarum</name>
    <dbReference type="NCBI Taxonomy" id="1850348"/>
    <lineage>
        <taxon>Bacteria</taxon>
        <taxon>Pseudomonadati</taxon>
        <taxon>Rhodothermota</taxon>
        <taxon>Rhodothermia</taxon>
        <taxon>Rhodothermales</taxon>
        <taxon>Salisaetaceae</taxon>
        <taxon>Longibacter</taxon>
    </lineage>
</organism>
<keyword evidence="6 10" id="KW-1133">Transmembrane helix</keyword>
<evidence type="ECO:0000256" key="8">
    <source>
        <dbReference type="ARBA" id="ARBA00060041"/>
    </source>
</evidence>
<feature type="transmembrane region" description="Helical" evidence="10">
    <location>
        <begin position="59"/>
        <end position="76"/>
    </location>
</feature>
<dbReference type="AlphaFoldDB" id="A0A2A8CU21"/>
<comment type="function">
    <text evidence="8 10">Involved in peptidoglycan biosynthesis. Transports lipid-linked peptidoglycan precursors from the inner to the outer leaflet of the cytoplasmic membrane.</text>
</comment>
<keyword evidence="10" id="KW-0961">Cell wall biogenesis/degradation</keyword>
<feature type="transmembrane region" description="Helical" evidence="10">
    <location>
        <begin position="237"/>
        <end position="259"/>
    </location>
</feature>
<feature type="transmembrane region" description="Helical" evidence="10">
    <location>
        <begin position="82"/>
        <end position="103"/>
    </location>
</feature>
<dbReference type="EMBL" id="PDEQ01000010">
    <property type="protein sequence ID" value="PEN11263.1"/>
    <property type="molecule type" value="Genomic_DNA"/>
</dbReference>
<evidence type="ECO:0000313" key="13">
    <source>
        <dbReference type="Proteomes" id="UP000220102"/>
    </source>
</evidence>
<gene>
    <name evidence="12" type="primary">mviN</name>
    <name evidence="10" type="synonym">murJ</name>
    <name evidence="12" type="ORF">CRI94_15850</name>
</gene>
<dbReference type="GO" id="GO:0008360">
    <property type="term" value="P:regulation of cell shape"/>
    <property type="evidence" value="ECO:0007669"/>
    <property type="project" value="UniProtKB-KW"/>
</dbReference>
<dbReference type="GO" id="GO:0015648">
    <property type="term" value="F:lipid-linked peptidoglycan transporter activity"/>
    <property type="evidence" value="ECO:0007669"/>
    <property type="project" value="UniProtKB-UniRule"/>
</dbReference>
<dbReference type="InterPro" id="IPR051050">
    <property type="entry name" value="Lipid_II_flippase_MurJ/MviN"/>
</dbReference>
<dbReference type="UniPathway" id="UPA00219"/>
<feature type="transmembrane region" description="Helical" evidence="10">
    <location>
        <begin position="200"/>
        <end position="225"/>
    </location>
</feature>
<evidence type="ECO:0000256" key="7">
    <source>
        <dbReference type="ARBA" id="ARBA00023136"/>
    </source>
</evidence>
<feature type="transmembrane region" description="Helical" evidence="10">
    <location>
        <begin position="443"/>
        <end position="461"/>
    </location>
</feature>
<dbReference type="InterPro" id="IPR004268">
    <property type="entry name" value="MurJ"/>
</dbReference>
<evidence type="ECO:0000256" key="10">
    <source>
        <dbReference type="HAMAP-Rule" id="MF_02078"/>
    </source>
</evidence>
<evidence type="ECO:0000256" key="4">
    <source>
        <dbReference type="ARBA" id="ARBA00022960"/>
    </source>
</evidence>
<dbReference type="NCBIfam" id="TIGR01695">
    <property type="entry name" value="murJ_mviN"/>
    <property type="match status" value="1"/>
</dbReference>
<keyword evidence="5 10" id="KW-0573">Peptidoglycan synthesis</keyword>
<feature type="transmembrane region" description="Helical" evidence="10">
    <location>
        <begin position="481"/>
        <end position="505"/>
    </location>
</feature>
<evidence type="ECO:0000256" key="9">
    <source>
        <dbReference type="ARBA" id="ARBA00061532"/>
    </source>
</evidence>
<feature type="transmembrane region" description="Helical" evidence="10">
    <location>
        <begin position="517"/>
        <end position="539"/>
    </location>
</feature>